<dbReference type="Pfam" id="PF02803">
    <property type="entry name" value="Thiolase_C"/>
    <property type="match status" value="1"/>
</dbReference>
<dbReference type="GO" id="GO:0003988">
    <property type="term" value="F:acetyl-CoA C-acyltransferase activity"/>
    <property type="evidence" value="ECO:0007669"/>
    <property type="project" value="TreeGrafter"/>
</dbReference>
<reference evidence="7 8" key="1">
    <citation type="submission" date="2017-04" db="EMBL/GenBank/DDBJ databases">
        <title>Novel microbial lineages endemic to geothermal iron-oxide mats fill important gaps in the evolutionary history of Archaea.</title>
        <authorList>
            <person name="Jay Z.J."/>
            <person name="Beam J.P."/>
            <person name="Dlakic M."/>
            <person name="Rusch D.B."/>
            <person name="Kozubal M.A."/>
            <person name="Inskeep W.P."/>
        </authorList>
    </citation>
    <scope>NUCLEOTIDE SEQUENCE [LARGE SCALE GENOMIC DNA]</scope>
    <source>
        <strain evidence="7">OSP_D</strain>
    </source>
</reference>
<evidence type="ECO:0000313" key="8">
    <source>
        <dbReference type="Proteomes" id="UP000240880"/>
    </source>
</evidence>
<dbReference type="InterPro" id="IPR016039">
    <property type="entry name" value="Thiolase-like"/>
</dbReference>
<evidence type="ECO:0000256" key="2">
    <source>
        <dbReference type="ARBA" id="ARBA00022679"/>
    </source>
</evidence>
<keyword evidence="4" id="KW-0012">Acyltransferase</keyword>
<dbReference type="GO" id="GO:0010124">
    <property type="term" value="P:phenylacetate catabolic process"/>
    <property type="evidence" value="ECO:0007669"/>
    <property type="project" value="TreeGrafter"/>
</dbReference>
<gene>
    <name evidence="7" type="ORF">B9Q01_07645</name>
</gene>
<evidence type="ECO:0000313" key="7">
    <source>
        <dbReference type="EMBL" id="PSN82573.1"/>
    </source>
</evidence>
<protein>
    <submittedName>
        <fullName evidence="7">Acetyl-CoA acetyltransferase</fullName>
    </submittedName>
</protein>
<dbReference type="GO" id="GO:0005737">
    <property type="term" value="C:cytoplasm"/>
    <property type="evidence" value="ECO:0007669"/>
    <property type="project" value="UniProtKB-ARBA"/>
</dbReference>
<dbReference type="Gene3D" id="3.40.47.10">
    <property type="match status" value="1"/>
</dbReference>
<dbReference type="NCBIfam" id="TIGR01930">
    <property type="entry name" value="AcCoA-C-Actrans"/>
    <property type="match status" value="1"/>
</dbReference>
<sequence length="396" mass="43380">MELQEVYLVDYLRTAFTRAKPDEPSRDLFNSIRMDQALALLYSTLVHRNGVNAQEIDDVITGCALQVDENWLFGGRHPVLLADFPVSVPAQAIDRQCASSMNAIASGALEIMCGHAGIVLAGGMEHMTHVPMVDNKHISPNMRLLVRPEYLKFQMNVGYFMGLTAEKLAEVEGFTREEMDRYSVESHRRTARSYDEGYFKHEILPIRVEVDGEEKVVEQDQSLRRDTSLEKLSALPPAFKEGGKITAGNSSPMNTGASAVLLMSKAKVEQYGLKPLARILGFGWAGVEPSLMGKGPVPATKKALQRLALKIEDIDLWEINEAFAVVVLYAMRELGLEHSKVNAHGGAIAIGHPLGATGARLVGTLARQLVLHDKRLGVATLCVGGGQGFTTVIEKF</sequence>
<evidence type="ECO:0000259" key="5">
    <source>
        <dbReference type="Pfam" id="PF00108"/>
    </source>
</evidence>
<dbReference type="PIRSF" id="PIRSF000429">
    <property type="entry name" value="Ac-CoA_Ac_transf"/>
    <property type="match status" value="1"/>
</dbReference>
<dbReference type="PANTHER" id="PTHR43853">
    <property type="entry name" value="3-KETOACYL-COA THIOLASE, PEROXISOMAL"/>
    <property type="match status" value="1"/>
</dbReference>
<dbReference type="InterPro" id="IPR020617">
    <property type="entry name" value="Thiolase_C"/>
</dbReference>
<proteinExistence type="inferred from homology"/>
<dbReference type="InterPro" id="IPR050215">
    <property type="entry name" value="Thiolase-like_sf_Thiolase"/>
</dbReference>
<dbReference type="GO" id="GO:0008299">
    <property type="term" value="P:isoprenoid biosynthetic process"/>
    <property type="evidence" value="ECO:0007669"/>
    <property type="project" value="UniProtKB-KW"/>
</dbReference>
<dbReference type="GO" id="GO:0006635">
    <property type="term" value="P:fatty acid beta-oxidation"/>
    <property type="evidence" value="ECO:0007669"/>
    <property type="project" value="TreeGrafter"/>
</dbReference>
<evidence type="ECO:0000256" key="1">
    <source>
        <dbReference type="ARBA" id="ARBA00010982"/>
    </source>
</evidence>
<comment type="similarity">
    <text evidence="1">Belongs to the thiolase-like superfamily. Thiolase family.</text>
</comment>
<organism evidence="7 8">
    <name type="scientific">Candidatus Marsarchaeota G1 archaeon OSP_D</name>
    <dbReference type="NCBI Taxonomy" id="1978155"/>
    <lineage>
        <taxon>Archaea</taxon>
        <taxon>Candidatus Marsarchaeota</taxon>
        <taxon>Candidatus Marsarchaeota group 1</taxon>
    </lineage>
</organism>
<dbReference type="FunFam" id="3.40.47.10:FF:000010">
    <property type="entry name" value="Acetyl-CoA acetyltransferase (Thiolase)"/>
    <property type="match status" value="1"/>
</dbReference>
<evidence type="ECO:0000259" key="6">
    <source>
        <dbReference type="Pfam" id="PF02803"/>
    </source>
</evidence>
<feature type="domain" description="Thiolase N-terminal" evidence="5">
    <location>
        <begin position="7"/>
        <end position="265"/>
    </location>
</feature>
<keyword evidence="2 7" id="KW-0808">Transferase</keyword>
<dbReference type="Pfam" id="PF00108">
    <property type="entry name" value="Thiolase_N"/>
    <property type="match status" value="1"/>
</dbReference>
<evidence type="ECO:0000256" key="3">
    <source>
        <dbReference type="ARBA" id="ARBA00023229"/>
    </source>
</evidence>
<dbReference type="InterPro" id="IPR020613">
    <property type="entry name" value="Thiolase_CS"/>
</dbReference>
<comment type="caution">
    <text evidence="7">The sequence shown here is derived from an EMBL/GenBank/DDBJ whole genome shotgun (WGS) entry which is preliminary data.</text>
</comment>
<dbReference type="InterPro" id="IPR002155">
    <property type="entry name" value="Thiolase"/>
</dbReference>
<evidence type="ECO:0000256" key="4">
    <source>
        <dbReference type="ARBA" id="ARBA00023315"/>
    </source>
</evidence>
<dbReference type="NCBIfam" id="NF005033">
    <property type="entry name" value="PRK06445.1"/>
    <property type="match status" value="1"/>
</dbReference>
<dbReference type="PANTHER" id="PTHR43853:SF21">
    <property type="entry name" value="STEROID 3-KETOACYL-COA THIOLASE"/>
    <property type="match status" value="1"/>
</dbReference>
<dbReference type="EMBL" id="NEXC01000065">
    <property type="protein sequence ID" value="PSN82573.1"/>
    <property type="molecule type" value="Genomic_DNA"/>
</dbReference>
<dbReference type="PROSITE" id="PS00737">
    <property type="entry name" value="THIOLASE_2"/>
    <property type="match status" value="1"/>
</dbReference>
<name>A0A2R6A8G9_9ARCH</name>
<feature type="domain" description="Thiolase C-terminal" evidence="6">
    <location>
        <begin position="273"/>
        <end position="395"/>
    </location>
</feature>
<dbReference type="InterPro" id="IPR020616">
    <property type="entry name" value="Thiolase_N"/>
</dbReference>
<accession>A0A2R6A8G9</accession>
<dbReference type="AlphaFoldDB" id="A0A2R6A8G9"/>
<dbReference type="SUPFAM" id="SSF53901">
    <property type="entry name" value="Thiolase-like"/>
    <property type="match status" value="2"/>
</dbReference>
<keyword evidence="3" id="KW-0414">Isoprene biosynthesis</keyword>
<dbReference type="CDD" id="cd00751">
    <property type="entry name" value="thiolase"/>
    <property type="match status" value="1"/>
</dbReference>
<dbReference type="Proteomes" id="UP000240880">
    <property type="component" value="Unassembled WGS sequence"/>
</dbReference>